<name>A0A0B2VCP3_TOXCA</name>
<dbReference type="OrthoDB" id="436852at2759"/>
<dbReference type="Pfam" id="PF00498">
    <property type="entry name" value="FHA"/>
    <property type="match status" value="1"/>
</dbReference>
<reference evidence="2 3" key="1">
    <citation type="submission" date="2014-11" db="EMBL/GenBank/DDBJ databases">
        <title>Genetic blueprint of the zoonotic pathogen Toxocara canis.</title>
        <authorList>
            <person name="Zhu X.-Q."/>
            <person name="Korhonen P.K."/>
            <person name="Cai H."/>
            <person name="Young N.D."/>
            <person name="Nejsum P."/>
            <person name="von Samson-Himmelstjerna G."/>
            <person name="Boag P.R."/>
            <person name="Tan P."/>
            <person name="Li Q."/>
            <person name="Min J."/>
            <person name="Yang Y."/>
            <person name="Wang X."/>
            <person name="Fang X."/>
            <person name="Hall R.S."/>
            <person name="Hofmann A."/>
            <person name="Sternberg P.W."/>
            <person name="Jex A.R."/>
            <person name="Gasser R.B."/>
        </authorList>
    </citation>
    <scope>NUCLEOTIDE SEQUENCE [LARGE SCALE GENOMIC DNA]</scope>
    <source>
        <strain evidence="2">PN_DK_2014</strain>
    </source>
</reference>
<dbReference type="InterPro" id="IPR000253">
    <property type="entry name" value="FHA_dom"/>
</dbReference>
<organism evidence="2 3">
    <name type="scientific">Toxocara canis</name>
    <name type="common">Canine roundworm</name>
    <dbReference type="NCBI Taxonomy" id="6265"/>
    <lineage>
        <taxon>Eukaryota</taxon>
        <taxon>Metazoa</taxon>
        <taxon>Ecdysozoa</taxon>
        <taxon>Nematoda</taxon>
        <taxon>Chromadorea</taxon>
        <taxon>Rhabditida</taxon>
        <taxon>Spirurina</taxon>
        <taxon>Ascaridomorpha</taxon>
        <taxon>Ascaridoidea</taxon>
        <taxon>Toxocaridae</taxon>
        <taxon>Toxocara</taxon>
    </lineage>
</organism>
<dbReference type="STRING" id="6265.A0A0B2VCP3"/>
<dbReference type="EMBL" id="JPKZ01001930">
    <property type="protein sequence ID" value="KHN79234.1"/>
    <property type="molecule type" value="Genomic_DNA"/>
</dbReference>
<evidence type="ECO:0000313" key="2">
    <source>
        <dbReference type="EMBL" id="KHN79234.1"/>
    </source>
</evidence>
<dbReference type="Gene3D" id="2.60.200.20">
    <property type="match status" value="1"/>
</dbReference>
<evidence type="ECO:0000313" key="3">
    <source>
        <dbReference type="Proteomes" id="UP000031036"/>
    </source>
</evidence>
<evidence type="ECO:0000259" key="1">
    <source>
        <dbReference type="PROSITE" id="PS50006"/>
    </source>
</evidence>
<dbReference type="PROSITE" id="PS50006">
    <property type="entry name" value="FHA_DOMAIN"/>
    <property type="match status" value="1"/>
</dbReference>
<sequence>MISRIHSTIEAKQDKDRIVYILTDQSLNGTYINDYRAKGPTELKPGDIIKFGHVNGAAIRAGCHGPQHSAEFTFIDTQLNSASIEKSILVIIVAKL</sequence>
<proteinExistence type="predicted"/>
<feature type="domain" description="FHA" evidence="1">
    <location>
        <begin position="1"/>
        <end position="37"/>
    </location>
</feature>
<keyword evidence="3" id="KW-1185">Reference proteome</keyword>
<dbReference type="InterPro" id="IPR008984">
    <property type="entry name" value="SMAD_FHA_dom_sf"/>
</dbReference>
<dbReference type="Proteomes" id="UP000031036">
    <property type="component" value="Unassembled WGS sequence"/>
</dbReference>
<comment type="caution">
    <text evidence="2">The sequence shown here is derived from an EMBL/GenBank/DDBJ whole genome shotgun (WGS) entry which is preliminary data.</text>
</comment>
<accession>A0A0B2VCP3</accession>
<dbReference type="SUPFAM" id="SSF49879">
    <property type="entry name" value="SMAD/FHA domain"/>
    <property type="match status" value="1"/>
</dbReference>
<protein>
    <recommendedName>
        <fullName evidence="1">FHA domain-containing protein</fullName>
    </recommendedName>
</protein>
<dbReference type="AlphaFoldDB" id="A0A0B2VCP3"/>
<gene>
    <name evidence="2" type="ORF">Tcan_11938</name>
</gene>